<proteinExistence type="predicted"/>
<dbReference type="AlphaFoldDB" id="A0A168Q3F1"/>
<reference evidence="1" key="1">
    <citation type="submission" date="2016-04" db="EMBL/GenBank/DDBJ databases">
        <authorList>
            <person name="Evans L.H."/>
            <person name="Alamgir A."/>
            <person name="Owens N."/>
            <person name="Weber N.D."/>
            <person name="Virtaneva K."/>
            <person name="Barbian K."/>
            <person name="Babar A."/>
            <person name="Rosenke K."/>
        </authorList>
    </citation>
    <scope>NUCLEOTIDE SEQUENCE [LARGE SCALE GENOMIC DNA]</scope>
    <source>
        <strain evidence="1">CBS 101.48</strain>
    </source>
</reference>
<gene>
    <name evidence="1" type="primary">ABSGL_09275.1 scaffold 10885</name>
</gene>
<feature type="non-terminal residue" evidence="1">
    <location>
        <position position="93"/>
    </location>
</feature>
<evidence type="ECO:0000313" key="1">
    <source>
        <dbReference type="EMBL" id="SAM03446.1"/>
    </source>
</evidence>
<keyword evidence="2" id="KW-1185">Reference proteome</keyword>
<organism evidence="1">
    <name type="scientific">Absidia glauca</name>
    <name type="common">Pin mould</name>
    <dbReference type="NCBI Taxonomy" id="4829"/>
    <lineage>
        <taxon>Eukaryota</taxon>
        <taxon>Fungi</taxon>
        <taxon>Fungi incertae sedis</taxon>
        <taxon>Mucoromycota</taxon>
        <taxon>Mucoromycotina</taxon>
        <taxon>Mucoromycetes</taxon>
        <taxon>Mucorales</taxon>
        <taxon>Cunninghamellaceae</taxon>
        <taxon>Absidia</taxon>
    </lineage>
</organism>
<accession>A0A168Q3F1</accession>
<dbReference type="EMBL" id="LT554142">
    <property type="protein sequence ID" value="SAM03446.1"/>
    <property type="molecule type" value="Genomic_DNA"/>
</dbReference>
<dbReference type="Proteomes" id="UP000078561">
    <property type="component" value="Unassembled WGS sequence"/>
</dbReference>
<dbReference type="InParanoid" id="A0A168Q3F1"/>
<protein>
    <submittedName>
        <fullName evidence="1">Uncharacterized protein</fullName>
    </submittedName>
</protein>
<name>A0A168Q3F1_ABSGL</name>
<evidence type="ECO:0000313" key="2">
    <source>
        <dbReference type="Proteomes" id="UP000078561"/>
    </source>
</evidence>
<sequence length="93" mass="10174">MRLDTEEHIAIQPQEHIAIQPRPCTCGSTTHFRASSRLCPLNPANEFLSNPNPVIDAASEVLRPNSCRCGSTSHMRITSRNCPLNSMADAASE</sequence>